<dbReference type="GO" id="GO:0016887">
    <property type="term" value="F:ATP hydrolysis activity"/>
    <property type="evidence" value="ECO:0007669"/>
    <property type="project" value="InterPro"/>
</dbReference>
<dbReference type="SUPFAM" id="SSF81653">
    <property type="entry name" value="Calcium ATPase, transduction domain A"/>
    <property type="match status" value="1"/>
</dbReference>
<keyword evidence="4 14" id="KW-0812">Transmembrane</keyword>
<dbReference type="Gene3D" id="3.40.50.1000">
    <property type="entry name" value="HAD superfamily/HAD-like"/>
    <property type="match status" value="1"/>
</dbReference>
<organism evidence="16 17">
    <name type="scientific">Stylonychia lemnae</name>
    <name type="common">Ciliate</name>
    <dbReference type="NCBI Taxonomy" id="5949"/>
    <lineage>
        <taxon>Eukaryota</taxon>
        <taxon>Sar</taxon>
        <taxon>Alveolata</taxon>
        <taxon>Ciliophora</taxon>
        <taxon>Intramacronucleata</taxon>
        <taxon>Spirotrichea</taxon>
        <taxon>Stichotrichia</taxon>
        <taxon>Sporadotrichida</taxon>
        <taxon>Oxytrichidae</taxon>
        <taxon>Stylonychinae</taxon>
        <taxon>Stylonychia</taxon>
    </lineage>
</organism>
<dbReference type="GO" id="GO:0016020">
    <property type="term" value="C:membrane"/>
    <property type="evidence" value="ECO:0007669"/>
    <property type="project" value="UniProtKB-SubCell"/>
</dbReference>
<keyword evidence="5" id="KW-0479">Metal-binding</keyword>
<dbReference type="InterPro" id="IPR023299">
    <property type="entry name" value="ATPase_P-typ_cyto_dom_N"/>
</dbReference>
<keyword evidence="6" id="KW-0547">Nucleotide-binding</keyword>
<dbReference type="PROSITE" id="PS00154">
    <property type="entry name" value="ATPASE_E1_E2"/>
    <property type="match status" value="1"/>
</dbReference>
<dbReference type="Gene3D" id="3.40.1110.10">
    <property type="entry name" value="Calcium-transporting ATPase, cytoplasmic domain N"/>
    <property type="match status" value="1"/>
</dbReference>
<dbReference type="InParanoid" id="A0A078B129"/>
<gene>
    <name evidence="16" type="primary">Contig14425.g15375</name>
    <name evidence="16" type="ORF">STYLEM_17387</name>
</gene>
<keyword evidence="3" id="KW-0597">Phosphoprotein</keyword>
<proteinExistence type="inferred from homology"/>
<keyword evidence="9" id="KW-1278">Translocase</keyword>
<dbReference type="InterPro" id="IPR008250">
    <property type="entry name" value="ATPase_P-typ_transduc_dom_A_sf"/>
</dbReference>
<dbReference type="InterPro" id="IPR018303">
    <property type="entry name" value="ATPase_P-typ_P_site"/>
</dbReference>
<feature type="transmembrane region" description="Helical" evidence="14">
    <location>
        <begin position="902"/>
        <end position="922"/>
    </location>
</feature>
<evidence type="ECO:0000256" key="3">
    <source>
        <dbReference type="ARBA" id="ARBA00022553"/>
    </source>
</evidence>
<evidence type="ECO:0000256" key="5">
    <source>
        <dbReference type="ARBA" id="ARBA00022723"/>
    </source>
</evidence>
<feature type="transmembrane region" description="Helical" evidence="14">
    <location>
        <begin position="958"/>
        <end position="978"/>
    </location>
</feature>
<evidence type="ECO:0000313" key="16">
    <source>
        <dbReference type="EMBL" id="CDW88269.1"/>
    </source>
</evidence>
<dbReference type="InterPro" id="IPR023298">
    <property type="entry name" value="ATPase_P-typ_TM_dom_sf"/>
</dbReference>
<dbReference type="AlphaFoldDB" id="A0A078B129"/>
<protein>
    <submittedName>
        <fullName evidence="16">Atpase type 13a2 isoform 3</fullName>
    </submittedName>
</protein>
<comment type="similarity">
    <text evidence="2">Belongs to the cation transport ATPase (P-type) (TC 3.A.3) family. Type V subfamily.</text>
</comment>
<comment type="subcellular location">
    <subcellularLocation>
        <location evidence="1">Membrane</location>
        <topology evidence="1">Multi-pass membrane protein</topology>
    </subcellularLocation>
</comment>
<name>A0A078B129_STYLE</name>
<dbReference type="InterPro" id="IPR006544">
    <property type="entry name" value="P-type_TPase_V"/>
</dbReference>
<dbReference type="PANTHER" id="PTHR45630:SF8">
    <property type="entry name" value="CATION-TRANSPORTING ATPASE"/>
    <property type="match status" value="1"/>
</dbReference>
<dbReference type="SFLD" id="SFLDS00003">
    <property type="entry name" value="Haloacid_Dehalogenase"/>
    <property type="match status" value="1"/>
</dbReference>
<reference evidence="16 17" key="1">
    <citation type="submission" date="2014-06" db="EMBL/GenBank/DDBJ databases">
        <authorList>
            <person name="Swart Estienne"/>
        </authorList>
    </citation>
    <scope>NUCLEOTIDE SEQUENCE [LARGE SCALE GENOMIC DNA]</scope>
    <source>
        <strain evidence="16 17">130c</strain>
    </source>
</reference>
<keyword evidence="11 14" id="KW-0472">Membrane</keyword>
<dbReference type="SFLD" id="SFLDG00002">
    <property type="entry name" value="C1.7:_P-type_atpase_like"/>
    <property type="match status" value="1"/>
</dbReference>
<feature type="region of interest" description="Disordered" evidence="13">
    <location>
        <begin position="1068"/>
        <end position="1107"/>
    </location>
</feature>
<dbReference type="Proteomes" id="UP000039865">
    <property type="component" value="Unassembled WGS sequence"/>
</dbReference>
<dbReference type="SUPFAM" id="SSF81660">
    <property type="entry name" value="Metal cation-transporting ATPase, ATP-binding domain N"/>
    <property type="match status" value="1"/>
</dbReference>
<evidence type="ECO:0000256" key="1">
    <source>
        <dbReference type="ARBA" id="ARBA00004141"/>
    </source>
</evidence>
<dbReference type="Gene3D" id="2.70.150.10">
    <property type="entry name" value="Calcium-transporting ATPase, cytoplasmic transduction domain A"/>
    <property type="match status" value="1"/>
</dbReference>
<accession>A0A078B129</accession>
<dbReference type="InterPro" id="IPR059000">
    <property type="entry name" value="ATPase_P-type_domA"/>
</dbReference>
<dbReference type="InterPro" id="IPR044492">
    <property type="entry name" value="P_typ_ATPase_HD_dom"/>
</dbReference>
<dbReference type="PANTHER" id="PTHR45630">
    <property type="entry name" value="CATION-TRANSPORTING ATPASE-RELATED"/>
    <property type="match status" value="1"/>
</dbReference>
<keyword evidence="8" id="KW-0460">Magnesium</keyword>
<evidence type="ECO:0000256" key="12">
    <source>
        <dbReference type="ARBA" id="ARBA00049360"/>
    </source>
</evidence>
<evidence type="ECO:0000256" key="7">
    <source>
        <dbReference type="ARBA" id="ARBA00022840"/>
    </source>
</evidence>
<evidence type="ECO:0000313" key="17">
    <source>
        <dbReference type="Proteomes" id="UP000039865"/>
    </source>
</evidence>
<dbReference type="PROSITE" id="PS01229">
    <property type="entry name" value="COF_2"/>
    <property type="match status" value="1"/>
</dbReference>
<evidence type="ECO:0000256" key="8">
    <source>
        <dbReference type="ARBA" id="ARBA00022842"/>
    </source>
</evidence>
<sequence>MSNLQLQMQTFRYRFIEFIYEAASHLFKPVLFECELPYKVIHQDLTSGVQSALEIKEKQIKFGKCDIEIPNKTIPEFLITEILNPFYIFQVSYILVLYCQIYSAAVWYADEYIYFASCIIFISIITIIVTLVDSKRNLNDIQRRAHYECKVNVIRDGNFQKPIEIMSGGLVPGDIIEIPEYCVIPCDVILLSGTVVMNESMLTGESVPAIKNPIPMTNDVYNFINDQKYTLYSGTQVIQTRKIGVKPVLGLVIKTGFMTTKGGLIRDILYPRPNRFSFYRDSLLYILVFFFLAIIGYCSAIKALQDDEYEPKDFVLNFLDCITVTVPPILATVMTVGTGFSMMRLRRLKIYCISPPRVNVSGRVSIMVLDKTGTLTEDGLQVLGFRSCHISTDNQKQIFTKFHDNSEYLKLEHKQWQNSVEYEKIQNDLQVKYLETMALCHQITYVKNELIGDPMDVRMFEAINFELDENVSGERNVLAFVKPVTSSGNAVIAKKKDEVAKVVPGDKFQEKQRYLSLTRRFEFESKLQRMSVLARNHLNNQNYLFLKGSPEKVKELSRRDSIPSNYDSILEDYTQRGYRVIALAYRQVNIPTDDLLTITRDKVEDNLTFVGFLIMQNKLKAATIPTLNILNKSKVRCIMATGDNMLTALSVGRKCQLLTEEETVFLGDIVEQDGITGLFWKVSAESEGEVKDNQMDQDRTELDINNQVQPWENMDVTKFSIAVTAKAFNYLRNEPNLRSIYLQVIYSGKIFARMTPDDKAQLVTELQNFCRTEVGMCGDGANDCAALKTADSGISLSSSDASIAAPFSSQIQDISSVVELLKEGRSALVTSFQIFKFVGLYAMIQYMNVILLYHSGSDLGDFQFLWQDLFIALPLCYFMGLTEPWPELNDNLPEYQLLKYPTIISVVAATLIQLGFEIGLFVHTRDDPFNPRPIVEDEEESVTCDTNTVIFQLASFQLLITAVAFSVITFFSFYFILINDQWVNDIFELFVIPESFRYKMLMIIFGDAIATYMFENFVVRYLQRFEQKRQERIKNEQMLEDISQATRLLENFKEPIMHPDKALVSKDYDKENVSDEDEKPPVLDVSVNNKPSISKAQHLQSPTKNQT</sequence>
<evidence type="ECO:0000256" key="10">
    <source>
        <dbReference type="ARBA" id="ARBA00022989"/>
    </source>
</evidence>
<dbReference type="NCBIfam" id="TIGR01657">
    <property type="entry name" value="P-ATPase-V"/>
    <property type="match status" value="1"/>
</dbReference>
<evidence type="ECO:0000259" key="15">
    <source>
        <dbReference type="Pfam" id="PF00122"/>
    </source>
</evidence>
<dbReference type="GO" id="GO:0005524">
    <property type="term" value="F:ATP binding"/>
    <property type="evidence" value="ECO:0007669"/>
    <property type="project" value="UniProtKB-KW"/>
</dbReference>
<evidence type="ECO:0000256" key="2">
    <source>
        <dbReference type="ARBA" id="ARBA00006000"/>
    </source>
</evidence>
<dbReference type="Pfam" id="PF00122">
    <property type="entry name" value="E1-E2_ATPase"/>
    <property type="match status" value="1"/>
</dbReference>
<dbReference type="EMBL" id="CCKQ01016396">
    <property type="protein sequence ID" value="CDW88269.1"/>
    <property type="molecule type" value="Genomic_DNA"/>
</dbReference>
<dbReference type="GO" id="GO:0019829">
    <property type="term" value="F:ATPase-coupled monoatomic cation transmembrane transporter activity"/>
    <property type="evidence" value="ECO:0007669"/>
    <property type="project" value="TreeGrafter"/>
</dbReference>
<dbReference type="SUPFAM" id="SSF56784">
    <property type="entry name" value="HAD-like"/>
    <property type="match status" value="1"/>
</dbReference>
<evidence type="ECO:0000256" key="14">
    <source>
        <dbReference type="SAM" id="Phobius"/>
    </source>
</evidence>
<dbReference type="NCBIfam" id="TIGR01494">
    <property type="entry name" value="ATPase_P-type"/>
    <property type="match status" value="2"/>
</dbReference>
<keyword evidence="7" id="KW-0067">ATP-binding</keyword>
<dbReference type="SFLD" id="SFLDF00027">
    <property type="entry name" value="p-type_atpase"/>
    <property type="match status" value="1"/>
</dbReference>
<dbReference type="OMA" id="TTWEMAV"/>
<evidence type="ECO:0000256" key="4">
    <source>
        <dbReference type="ARBA" id="ARBA00022692"/>
    </source>
</evidence>
<keyword evidence="10 14" id="KW-1133">Transmembrane helix</keyword>
<dbReference type="Pfam" id="PF13246">
    <property type="entry name" value="Cation_ATPase"/>
    <property type="match status" value="1"/>
</dbReference>
<dbReference type="GO" id="GO:0140358">
    <property type="term" value="F:P-type transmembrane transporter activity"/>
    <property type="evidence" value="ECO:0007669"/>
    <property type="project" value="InterPro"/>
</dbReference>
<feature type="transmembrane region" description="Helical" evidence="14">
    <location>
        <begin position="86"/>
        <end position="106"/>
    </location>
</feature>
<feature type="compositionally biased region" description="Polar residues" evidence="13">
    <location>
        <begin position="1086"/>
        <end position="1107"/>
    </location>
</feature>
<dbReference type="FunFam" id="1.20.1110.10:FF:000023">
    <property type="entry name" value="Cation-transporting ATPase"/>
    <property type="match status" value="1"/>
</dbReference>
<feature type="transmembrane region" description="Helical" evidence="14">
    <location>
        <begin position="112"/>
        <end position="132"/>
    </location>
</feature>
<evidence type="ECO:0000256" key="13">
    <source>
        <dbReference type="SAM" id="MobiDB-lite"/>
    </source>
</evidence>
<dbReference type="GO" id="GO:0046872">
    <property type="term" value="F:metal ion binding"/>
    <property type="evidence" value="ECO:0007669"/>
    <property type="project" value="UniProtKB-KW"/>
</dbReference>
<evidence type="ECO:0000256" key="11">
    <source>
        <dbReference type="ARBA" id="ARBA00023136"/>
    </source>
</evidence>
<dbReference type="FunCoup" id="A0A078B129">
    <property type="interactions" value="23"/>
</dbReference>
<evidence type="ECO:0000256" key="6">
    <source>
        <dbReference type="ARBA" id="ARBA00022741"/>
    </source>
</evidence>
<dbReference type="SUPFAM" id="SSF81665">
    <property type="entry name" value="Calcium ATPase, transmembrane domain M"/>
    <property type="match status" value="1"/>
</dbReference>
<dbReference type="InterPro" id="IPR036412">
    <property type="entry name" value="HAD-like_sf"/>
</dbReference>
<evidence type="ECO:0000256" key="9">
    <source>
        <dbReference type="ARBA" id="ARBA00022967"/>
    </source>
</evidence>
<dbReference type="PRINTS" id="PR00119">
    <property type="entry name" value="CATATPASE"/>
</dbReference>
<feature type="domain" description="P-type ATPase A" evidence="15">
    <location>
        <begin position="150"/>
        <end position="267"/>
    </location>
</feature>
<comment type="catalytic activity">
    <reaction evidence="12">
        <text>ATP + H2O = ADP + phosphate + H(+)</text>
        <dbReference type="Rhea" id="RHEA:13065"/>
        <dbReference type="ChEBI" id="CHEBI:15377"/>
        <dbReference type="ChEBI" id="CHEBI:15378"/>
        <dbReference type="ChEBI" id="CHEBI:30616"/>
        <dbReference type="ChEBI" id="CHEBI:43474"/>
        <dbReference type="ChEBI" id="CHEBI:456216"/>
    </reaction>
</comment>
<keyword evidence="17" id="KW-1185">Reference proteome</keyword>
<dbReference type="InterPro" id="IPR023214">
    <property type="entry name" value="HAD_sf"/>
</dbReference>
<feature type="transmembrane region" description="Helical" evidence="14">
    <location>
        <begin position="998"/>
        <end position="1022"/>
    </location>
</feature>
<feature type="transmembrane region" description="Helical" evidence="14">
    <location>
        <begin position="282"/>
        <end position="304"/>
    </location>
</feature>
<dbReference type="OrthoDB" id="425043at2759"/>
<dbReference type="InterPro" id="IPR001757">
    <property type="entry name" value="P_typ_ATPase"/>
</dbReference>
<feature type="transmembrane region" description="Helical" evidence="14">
    <location>
        <begin position="316"/>
        <end position="340"/>
    </location>
</feature>